<proteinExistence type="predicted"/>
<protein>
    <submittedName>
        <fullName evidence="2">Uncharacterized protein</fullName>
    </submittedName>
</protein>
<dbReference type="EMBL" id="CABIJS010000356">
    <property type="protein sequence ID" value="VUZ50352.1"/>
    <property type="molecule type" value="Genomic_DNA"/>
</dbReference>
<feature type="region of interest" description="Disordered" evidence="1">
    <location>
        <begin position="105"/>
        <end position="129"/>
    </location>
</feature>
<dbReference type="AlphaFoldDB" id="A0A564YSW9"/>
<keyword evidence="3" id="KW-1185">Reference proteome</keyword>
<organism evidence="2 3">
    <name type="scientific">Hymenolepis diminuta</name>
    <name type="common">Rat tapeworm</name>
    <dbReference type="NCBI Taxonomy" id="6216"/>
    <lineage>
        <taxon>Eukaryota</taxon>
        <taxon>Metazoa</taxon>
        <taxon>Spiralia</taxon>
        <taxon>Lophotrochozoa</taxon>
        <taxon>Platyhelminthes</taxon>
        <taxon>Cestoda</taxon>
        <taxon>Eucestoda</taxon>
        <taxon>Cyclophyllidea</taxon>
        <taxon>Hymenolepididae</taxon>
        <taxon>Hymenolepis</taxon>
    </lineage>
</organism>
<evidence type="ECO:0000256" key="1">
    <source>
        <dbReference type="SAM" id="MobiDB-lite"/>
    </source>
</evidence>
<name>A0A564YSW9_HYMDI</name>
<reference evidence="2 3" key="1">
    <citation type="submission" date="2019-07" db="EMBL/GenBank/DDBJ databases">
        <authorList>
            <person name="Jastrzebski P J."/>
            <person name="Paukszto L."/>
            <person name="Jastrzebski P J."/>
        </authorList>
    </citation>
    <scope>NUCLEOTIDE SEQUENCE [LARGE SCALE GENOMIC DNA]</scope>
    <source>
        <strain evidence="2 3">WMS-il1</strain>
    </source>
</reference>
<evidence type="ECO:0000313" key="2">
    <source>
        <dbReference type="EMBL" id="VUZ50352.1"/>
    </source>
</evidence>
<accession>A0A564YSW9</accession>
<evidence type="ECO:0000313" key="3">
    <source>
        <dbReference type="Proteomes" id="UP000321570"/>
    </source>
</evidence>
<sequence length="129" mass="14799">MTDLPHATRITLVLRGFNRSDHHLCSSNFQPIDPVDLTYEKIISKLGSAVGDNSSLFNSTISEDENVHRYVEHQFRCLIFIRDFRSPYHAEIRLRFLSLLDKKSDVGKSRRRPKSAGGQLTANVQLERT</sequence>
<gene>
    <name evidence="2" type="ORF">WMSIL1_LOCUS9282</name>
</gene>
<feature type="compositionally biased region" description="Polar residues" evidence="1">
    <location>
        <begin position="118"/>
        <end position="129"/>
    </location>
</feature>
<dbReference type="Proteomes" id="UP000321570">
    <property type="component" value="Unassembled WGS sequence"/>
</dbReference>